<evidence type="ECO:0000259" key="4">
    <source>
        <dbReference type="SMART" id="SM01007"/>
    </source>
</evidence>
<dbReference type="Pfam" id="PF00596">
    <property type="entry name" value="Aldolase_II"/>
    <property type="match status" value="1"/>
</dbReference>
<dbReference type="EMBL" id="ADVG01000005">
    <property type="protein sequence ID" value="EFH80090.1"/>
    <property type="molecule type" value="Genomic_DNA"/>
</dbReference>
<protein>
    <submittedName>
        <fullName evidence="5">Class II aldolase/adducin family protein</fullName>
    </submittedName>
</protein>
<feature type="domain" description="Class II aldolase/adducin N-terminal" evidence="4">
    <location>
        <begin position="10"/>
        <end position="193"/>
    </location>
</feature>
<dbReference type="GO" id="GO:0005829">
    <property type="term" value="C:cytosol"/>
    <property type="evidence" value="ECO:0007669"/>
    <property type="project" value="TreeGrafter"/>
</dbReference>
<proteinExistence type="predicted"/>
<keyword evidence="2" id="KW-0456">Lyase</keyword>
<evidence type="ECO:0000313" key="6">
    <source>
        <dbReference type="Proteomes" id="UP000004508"/>
    </source>
</evidence>
<dbReference type="PANTHER" id="PTHR22789">
    <property type="entry name" value="FUCULOSE PHOSPHATE ALDOLASE"/>
    <property type="match status" value="1"/>
</dbReference>
<dbReference type="eggNOG" id="COG0235">
    <property type="taxonomic scope" value="Bacteria"/>
</dbReference>
<dbReference type="InterPro" id="IPR036409">
    <property type="entry name" value="Aldolase_II/adducin_N_sf"/>
</dbReference>
<dbReference type="InterPro" id="IPR001303">
    <property type="entry name" value="Aldolase_II/adducin_N"/>
</dbReference>
<dbReference type="FunCoup" id="D6U879">
    <property type="interactions" value="113"/>
</dbReference>
<dbReference type="GO" id="GO:0016832">
    <property type="term" value="F:aldehyde-lyase activity"/>
    <property type="evidence" value="ECO:0007669"/>
    <property type="project" value="TreeGrafter"/>
</dbReference>
<dbReference type="SMART" id="SM01007">
    <property type="entry name" value="Aldolase_II"/>
    <property type="match status" value="1"/>
</dbReference>
<sequence length="222" mass="24308">MILSYHQQREQLVQAAHCLDQAGVMSHSGHGNMSMRLPEPGLMLLTSVSHLTHLTPEQLVVVTFDEEVIEGTIDATTLEIVGMHSCVFLERNEVNAVIHTHSPRATSFALAHQPLPCVYEAFLRLGITEDIPVADWAPRGSSEAVRYIVEQLQKHPTTPAVLLANHGLLAFSSDPLATAQLIIIMEEAAQLTLDARSLGGAQPFPSGALEHERQHMQRFGST</sequence>
<keyword evidence="6" id="KW-1185">Reference proteome</keyword>
<keyword evidence="1" id="KW-0479">Metal-binding</keyword>
<dbReference type="AlphaFoldDB" id="D6U879"/>
<name>D6U879_KTERA</name>
<dbReference type="PANTHER" id="PTHR22789:SF0">
    <property type="entry name" value="3-OXO-TETRONATE 4-PHOSPHATE DECARBOXYLASE-RELATED"/>
    <property type="match status" value="1"/>
</dbReference>
<accession>D6U879</accession>
<dbReference type="Proteomes" id="UP000004508">
    <property type="component" value="Unassembled WGS sequence"/>
</dbReference>
<dbReference type="Gene3D" id="3.40.225.10">
    <property type="entry name" value="Class II aldolase/adducin N-terminal domain"/>
    <property type="match status" value="1"/>
</dbReference>
<evidence type="ECO:0000256" key="2">
    <source>
        <dbReference type="ARBA" id="ARBA00023239"/>
    </source>
</evidence>
<dbReference type="SUPFAM" id="SSF53639">
    <property type="entry name" value="AraD/HMP-PK domain-like"/>
    <property type="match status" value="1"/>
</dbReference>
<organism evidence="5 6">
    <name type="scientific">Ktedonobacter racemifer DSM 44963</name>
    <dbReference type="NCBI Taxonomy" id="485913"/>
    <lineage>
        <taxon>Bacteria</taxon>
        <taxon>Bacillati</taxon>
        <taxon>Chloroflexota</taxon>
        <taxon>Ktedonobacteria</taxon>
        <taxon>Ktedonobacterales</taxon>
        <taxon>Ktedonobacteraceae</taxon>
        <taxon>Ktedonobacter</taxon>
    </lineage>
</organism>
<evidence type="ECO:0000256" key="3">
    <source>
        <dbReference type="SAM" id="MobiDB-lite"/>
    </source>
</evidence>
<dbReference type="InterPro" id="IPR050197">
    <property type="entry name" value="Aldolase_class_II_sugar_metab"/>
</dbReference>
<feature type="region of interest" description="Disordered" evidence="3">
    <location>
        <begin position="202"/>
        <end position="222"/>
    </location>
</feature>
<reference evidence="5 6" key="1">
    <citation type="journal article" date="2011" name="Stand. Genomic Sci.">
        <title>Non-contiguous finished genome sequence and contextual data of the filamentous soil bacterium Ktedonobacter racemifer type strain (SOSP1-21).</title>
        <authorList>
            <person name="Chang Y.J."/>
            <person name="Land M."/>
            <person name="Hauser L."/>
            <person name="Chertkov O."/>
            <person name="Del Rio T.G."/>
            <person name="Nolan M."/>
            <person name="Copeland A."/>
            <person name="Tice H."/>
            <person name="Cheng J.F."/>
            <person name="Lucas S."/>
            <person name="Han C."/>
            <person name="Goodwin L."/>
            <person name="Pitluck S."/>
            <person name="Ivanova N."/>
            <person name="Ovchinikova G."/>
            <person name="Pati A."/>
            <person name="Chen A."/>
            <person name="Palaniappan K."/>
            <person name="Mavromatis K."/>
            <person name="Liolios K."/>
            <person name="Brettin T."/>
            <person name="Fiebig A."/>
            <person name="Rohde M."/>
            <person name="Abt B."/>
            <person name="Goker M."/>
            <person name="Detter J.C."/>
            <person name="Woyke T."/>
            <person name="Bristow J."/>
            <person name="Eisen J.A."/>
            <person name="Markowitz V."/>
            <person name="Hugenholtz P."/>
            <person name="Kyrpides N.C."/>
            <person name="Klenk H.P."/>
            <person name="Lapidus A."/>
        </authorList>
    </citation>
    <scope>NUCLEOTIDE SEQUENCE [LARGE SCALE GENOMIC DNA]</scope>
    <source>
        <strain evidence="6">DSM 44963</strain>
    </source>
</reference>
<gene>
    <name evidence="5" type="ORF">Krac_0640</name>
</gene>
<dbReference type="GO" id="GO:0019323">
    <property type="term" value="P:pentose catabolic process"/>
    <property type="evidence" value="ECO:0007669"/>
    <property type="project" value="TreeGrafter"/>
</dbReference>
<comment type="caution">
    <text evidence="5">The sequence shown here is derived from an EMBL/GenBank/DDBJ whole genome shotgun (WGS) entry which is preliminary data.</text>
</comment>
<evidence type="ECO:0000256" key="1">
    <source>
        <dbReference type="ARBA" id="ARBA00022723"/>
    </source>
</evidence>
<dbReference type="InParanoid" id="D6U879"/>
<dbReference type="STRING" id="485913.Krac_0640"/>
<evidence type="ECO:0000313" key="5">
    <source>
        <dbReference type="EMBL" id="EFH80090.1"/>
    </source>
</evidence>
<dbReference type="GO" id="GO:0046872">
    <property type="term" value="F:metal ion binding"/>
    <property type="evidence" value="ECO:0007669"/>
    <property type="project" value="UniProtKB-KW"/>
</dbReference>